<organism evidence="1">
    <name type="scientific">Brassica cretica</name>
    <name type="common">Mustard</name>
    <dbReference type="NCBI Taxonomy" id="69181"/>
    <lineage>
        <taxon>Eukaryota</taxon>
        <taxon>Viridiplantae</taxon>
        <taxon>Streptophyta</taxon>
        <taxon>Embryophyta</taxon>
        <taxon>Tracheophyta</taxon>
        <taxon>Spermatophyta</taxon>
        <taxon>Magnoliopsida</taxon>
        <taxon>eudicotyledons</taxon>
        <taxon>Gunneridae</taxon>
        <taxon>Pentapetalae</taxon>
        <taxon>rosids</taxon>
        <taxon>malvids</taxon>
        <taxon>Brassicales</taxon>
        <taxon>Brassicaceae</taxon>
        <taxon>Brassiceae</taxon>
        <taxon>Brassica</taxon>
    </lineage>
</organism>
<evidence type="ECO:0000313" key="1">
    <source>
        <dbReference type="EMBL" id="KAF2533991.1"/>
    </source>
</evidence>
<name>A0A8S9FLJ9_BRACR</name>
<proteinExistence type="predicted"/>
<protein>
    <submittedName>
        <fullName evidence="1">Uncharacterized protein</fullName>
    </submittedName>
</protein>
<sequence length="76" mass="8084">MPLSTGLTHLHGLLLVPNELDLALHMVSHGLALGECILAKPAHLGNSSFTSMKPNLTSTLTWLTTAKVPSQLSVQK</sequence>
<gene>
    <name evidence="1" type="ORF">F2Q70_00031042</name>
</gene>
<dbReference type="EMBL" id="QGKY02002305">
    <property type="protein sequence ID" value="KAF2533991.1"/>
    <property type="molecule type" value="Genomic_DNA"/>
</dbReference>
<comment type="caution">
    <text evidence="1">The sequence shown here is derived from an EMBL/GenBank/DDBJ whole genome shotgun (WGS) entry which is preliminary data.</text>
</comment>
<reference evidence="1" key="1">
    <citation type="submission" date="2019-12" db="EMBL/GenBank/DDBJ databases">
        <title>Genome sequencing and annotation of Brassica cretica.</title>
        <authorList>
            <person name="Studholme D.J."/>
            <person name="Sarris P.F."/>
        </authorList>
    </citation>
    <scope>NUCLEOTIDE SEQUENCE</scope>
    <source>
        <strain evidence="1">PFS-102/07</strain>
        <tissue evidence="1">Leaf</tissue>
    </source>
</reference>
<accession>A0A8S9FLJ9</accession>
<dbReference type="AlphaFoldDB" id="A0A8S9FLJ9"/>